<proteinExistence type="predicted"/>
<reference evidence="2" key="1">
    <citation type="journal article" date="2014" name="Int. J. Syst. Evol. Microbiol.">
        <title>Complete genome sequence of Corynebacterium casei LMG S-19264T (=DSM 44701T), isolated from a smear-ripened cheese.</title>
        <authorList>
            <consortium name="US DOE Joint Genome Institute (JGI-PGF)"/>
            <person name="Walter F."/>
            <person name="Albersmeier A."/>
            <person name="Kalinowski J."/>
            <person name="Ruckert C."/>
        </authorList>
    </citation>
    <scope>NUCLEOTIDE SEQUENCE</scope>
    <source>
        <strain evidence="2">CCM 7897</strain>
    </source>
</reference>
<protein>
    <recommendedName>
        <fullName evidence="1">Bacteriophage phiJL001 Gp84 C-terminal domain-containing protein</fullName>
    </recommendedName>
</protein>
<gene>
    <name evidence="2" type="ORF">GCM10007301_10860</name>
</gene>
<evidence type="ECO:0000313" key="2">
    <source>
        <dbReference type="EMBL" id="GGF53224.1"/>
    </source>
</evidence>
<name>A0A917BQI9_9HYPH</name>
<dbReference type="NCBIfam" id="TIGR02218">
    <property type="entry name" value="phg_TIGR02218"/>
    <property type="match status" value="1"/>
</dbReference>
<evidence type="ECO:0000259" key="1">
    <source>
        <dbReference type="Pfam" id="PF09356"/>
    </source>
</evidence>
<dbReference type="RefSeq" id="WP_188576077.1">
    <property type="nucleotide sequence ID" value="NZ_BMCT01000001.1"/>
</dbReference>
<dbReference type="EMBL" id="BMCT01000001">
    <property type="protein sequence ID" value="GGF53224.1"/>
    <property type="molecule type" value="Genomic_DNA"/>
</dbReference>
<sequence length="295" mass="30576">MRALPEAMSTVLASGVTTFCNGWRITRRDGLVQGFTDHDNDIVADGTLFRAASGIAGSESTLAQGLGVTGMELSGALSDDALSEDDLAAGLYDGATIDLLLIDWMSPASCVLLRRGTLGEVRRQGLAFTVELRSLADALNQVRGRVYSALCDADLGDARCGVDLAQAAFHAVGIIVAREEGARLRVSGPAHSAGWFTGGRITVTSGALAGFAGEVKTHVWDASGVVLDLWQEMPAGIGAGDAFAVTAGCDKRFSTCRERFANGVNFRGCPHMPGNDLVLAMGVPGEGGNDGSVVS</sequence>
<evidence type="ECO:0000313" key="3">
    <source>
        <dbReference type="Proteomes" id="UP000606044"/>
    </source>
</evidence>
<dbReference type="InterPro" id="IPR018964">
    <property type="entry name" value="Phage_phiJL001_Gp84_C"/>
</dbReference>
<dbReference type="InterPro" id="IPR011928">
    <property type="entry name" value="Phage_phiJL001_Gp84"/>
</dbReference>
<dbReference type="AlphaFoldDB" id="A0A917BQI9"/>
<feature type="domain" description="Bacteriophage phiJL001 Gp84 C-terminal" evidence="1">
    <location>
        <begin position="194"/>
        <end position="276"/>
    </location>
</feature>
<dbReference type="Pfam" id="PF09356">
    <property type="entry name" value="Phage_BR0599"/>
    <property type="match status" value="1"/>
</dbReference>
<dbReference type="Proteomes" id="UP000606044">
    <property type="component" value="Unassembled WGS sequence"/>
</dbReference>
<dbReference type="Pfam" id="PF09931">
    <property type="entry name" value="Phage_phiJL001_Gp84_N"/>
    <property type="match status" value="1"/>
</dbReference>
<keyword evidence="3" id="KW-1185">Reference proteome</keyword>
<comment type="caution">
    <text evidence="2">The sequence shown here is derived from an EMBL/GenBank/DDBJ whole genome shotgun (WGS) entry which is preliminary data.</text>
</comment>
<reference evidence="2" key="2">
    <citation type="submission" date="2020-09" db="EMBL/GenBank/DDBJ databases">
        <authorList>
            <person name="Sun Q."/>
            <person name="Sedlacek I."/>
        </authorList>
    </citation>
    <scope>NUCLEOTIDE SEQUENCE</scope>
    <source>
        <strain evidence="2">CCM 7897</strain>
    </source>
</reference>
<organism evidence="2 3">
    <name type="scientific">Azorhizobium oxalatiphilum</name>
    <dbReference type="NCBI Taxonomy" id="980631"/>
    <lineage>
        <taxon>Bacteria</taxon>
        <taxon>Pseudomonadati</taxon>
        <taxon>Pseudomonadota</taxon>
        <taxon>Alphaproteobacteria</taxon>
        <taxon>Hyphomicrobiales</taxon>
        <taxon>Xanthobacteraceae</taxon>
        <taxon>Azorhizobium</taxon>
    </lineage>
</organism>
<accession>A0A917BQI9</accession>